<dbReference type="FunFam" id="1.10.275.10:FF:000002">
    <property type="entry name" value="Argininosuccinate lyase"/>
    <property type="match status" value="1"/>
</dbReference>
<dbReference type="Pfam" id="PF00206">
    <property type="entry name" value="Lyase_1"/>
    <property type="match status" value="1"/>
</dbReference>
<dbReference type="InterPro" id="IPR020557">
    <property type="entry name" value="Fumarate_lyase_CS"/>
</dbReference>
<dbReference type="SUPFAM" id="SSF48557">
    <property type="entry name" value="L-aspartase-like"/>
    <property type="match status" value="1"/>
</dbReference>
<dbReference type="AlphaFoldDB" id="A0AAE1EYM0"/>
<feature type="domain" description="Fumarate lyase N-terminal" evidence="8">
    <location>
        <begin position="18"/>
        <end position="312"/>
    </location>
</feature>
<evidence type="ECO:0000256" key="2">
    <source>
        <dbReference type="ARBA" id="ARBA00004941"/>
    </source>
</evidence>
<dbReference type="Gene3D" id="1.10.275.10">
    <property type="entry name" value="Fumarase/aspartase (N-terminal domain)"/>
    <property type="match status" value="1"/>
</dbReference>
<keyword evidence="4" id="KW-0055">Arginine biosynthesis</keyword>
<evidence type="ECO:0000256" key="4">
    <source>
        <dbReference type="ARBA" id="ARBA00022571"/>
    </source>
</evidence>
<dbReference type="PANTHER" id="PTHR43814">
    <property type="entry name" value="ARGININOSUCCINATE LYASE"/>
    <property type="match status" value="1"/>
</dbReference>
<evidence type="ECO:0000256" key="5">
    <source>
        <dbReference type="ARBA" id="ARBA00022605"/>
    </source>
</evidence>
<keyword evidence="11" id="KW-1185">Reference proteome</keyword>
<dbReference type="InterPro" id="IPR029419">
    <property type="entry name" value="Arg_succ_lyase_C"/>
</dbReference>
<gene>
    <name evidence="10" type="ORF">Pcinc_030770</name>
</gene>
<reference evidence="10" key="1">
    <citation type="submission" date="2023-10" db="EMBL/GenBank/DDBJ databases">
        <title>Genome assemblies of two species of porcelain crab, Petrolisthes cinctipes and Petrolisthes manimaculis (Anomura: Porcellanidae).</title>
        <authorList>
            <person name="Angst P."/>
        </authorList>
    </citation>
    <scope>NUCLEOTIDE SEQUENCE</scope>
    <source>
        <strain evidence="10">PB745_01</strain>
        <tissue evidence="10">Gill</tissue>
    </source>
</reference>
<feature type="domain" description="Argininosuccinate lyase C-terminal" evidence="9">
    <location>
        <begin position="375"/>
        <end position="442"/>
    </location>
</feature>
<keyword evidence="6" id="KW-0456">Lyase</keyword>
<dbReference type="GO" id="GO:0004056">
    <property type="term" value="F:argininosuccinate lyase activity"/>
    <property type="evidence" value="ECO:0007669"/>
    <property type="project" value="UniProtKB-EC"/>
</dbReference>
<comment type="similarity">
    <text evidence="3">Belongs to the lyase 1 family. Argininosuccinate lyase subfamily.</text>
</comment>
<dbReference type="FunFam" id="1.20.200.10:FF:000019">
    <property type="entry name" value="Argininosuccinate lyase chloroplastic"/>
    <property type="match status" value="1"/>
</dbReference>
<dbReference type="PRINTS" id="PR00149">
    <property type="entry name" value="FUMRATELYASE"/>
</dbReference>
<evidence type="ECO:0000256" key="3">
    <source>
        <dbReference type="ARBA" id="ARBA00010755"/>
    </source>
</evidence>
<comment type="catalytic activity">
    <reaction evidence="1">
        <text>2-(N(omega)-L-arginino)succinate = fumarate + L-arginine</text>
        <dbReference type="Rhea" id="RHEA:24020"/>
        <dbReference type="ChEBI" id="CHEBI:29806"/>
        <dbReference type="ChEBI" id="CHEBI:32682"/>
        <dbReference type="ChEBI" id="CHEBI:57472"/>
        <dbReference type="EC" id="4.3.2.1"/>
    </reaction>
</comment>
<dbReference type="InterPro" id="IPR009049">
    <property type="entry name" value="Argininosuccinate_lyase"/>
</dbReference>
<dbReference type="HAMAP" id="MF_00006">
    <property type="entry name" value="Arg_succ_lyase"/>
    <property type="match status" value="1"/>
</dbReference>
<dbReference type="EMBL" id="JAWQEG010004007">
    <property type="protein sequence ID" value="KAK3863463.1"/>
    <property type="molecule type" value="Genomic_DNA"/>
</dbReference>
<dbReference type="PANTHER" id="PTHR43814:SF1">
    <property type="entry name" value="ARGININOSUCCINATE LYASE"/>
    <property type="match status" value="1"/>
</dbReference>
<dbReference type="Gene3D" id="1.20.200.10">
    <property type="entry name" value="Fumarase/aspartase (Central domain)"/>
    <property type="match status" value="1"/>
</dbReference>
<dbReference type="InterPro" id="IPR024083">
    <property type="entry name" value="Fumarase/histidase_N"/>
</dbReference>
<evidence type="ECO:0000256" key="7">
    <source>
        <dbReference type="ARBA" id="ARBA00032749"/>
    </source>
</evidence>
<dbReference type="CDD" id="cd01359">
    <property type="entry name" value="Argininosuccinate_lyase"/>
    <property type="match status" value="1"/>
</dbReference>
<evidence type="ECO:0000313" key="11">
    <source>
        <dbReference type="Proteomes" id="UP001286313"/>
    </source>
</evidence>
<dbReference type="Pfam" id="PF14698">
    <property type="entry name" value="ASL_C2"/>
    <property type="match status" value="1"/>
</dbReference>
<evidence type="ECO:0000259" key="9">
    <source>
        <dbReference type="Pfam" id="PF14698"/>
    </source>
</evidence>
<dbReference type="FunFam" id="1.10.40.30:FF:000001">
    <property type="entry name" value="Argininosuccinate lyase"/>
    <property type="match status" value="1"/>
</dbReference>
<evidence type="ECO:0000259" key="8">
    <source>
        <dbReference type="Pfam" id="PF00206"/>
    </source>
</evidence>
<dbReference type="GO" id="GO:0042450">
    <property type="term" value="P:L-arginine biosynthetic process via ornithine"/>
    <property type="evidence" value="ECO:0007669"/>
    <property type="project" value="InterPro"/>
</dbReference>
<evidence type="ECO:0000256" key="1">
    <source>
        <dbReference type="ARBA" id="ARBA00000985"/>
    </source>
</evidence>
<accession>A0AAE1EYM0</accession>
<dbReference type="NCBIfam" id="TIGR00838">
    <property type="entry name" value="argH"/>
    <property type="match status" value="1"/>
</dbReference>
<protein>
    <recommendedName>
        <fullName evidence="7">Arginosuccinase</fullName>
    </recommendedName>
</protein>
<comment type="pathway">
    <text evidence="2">Amino-acid biosynthesis; L-arginine biosynthesis; L-arginine from L-ornithine and carbamoyl phosphate: step 3/3.</text>
</comment>
<dbReference type="InterPro" id="IPR008948">
    <property type="entry name" value="L-Aspartase-like"/>
</dbReference>
<proteinExistence type="inferred from homology"/>
<name>A0AAE1EYM0_PETCI</name>
<organism evidence="10 11">
    <name type="scientific">Petrolisthes cinctipes</name>
    <name type="common">Flat porcelain crab</name>
    <dbReference type="NCBI Taxonomy" id="88211"/>
    <lineage>
        <taxon>Eukaryota</taxon>
        <taxon>Metazoa</taxon>
        <taxon>Ecdysozoa</taxon>
        <taxon>Arthropoda</taxon>
        <taxon>Crustacea</taxon>
        <taxon>Multicrustacea</taxon>
        <taxon>Malacostraca</taxon>
        <taxon>Eumalacostraca</taxon>
        <taxon>Eucarida</taxon>
        <taxon>Decapoda</taxon>
        <taxon>Pleocyemata</taxon>
        <taxon>Anomura</taxon>
        <taxon>Galatheoidea</taxon>
        <taxon>Porcellanidae</taxon>
        <taxon>Petrolisthes</taxon>
    </lineage>
</organism>
<evidence type="ECO:0000313" key="10">
    <source>
        <dbReference type="EMBL" id="KAK3863463.1"/>
    </source>
</evidence>
<keyword evidence="5" id="KW-0028">Amino-acid biosynthesis</keyword>
<dbReference type="Proteomes" id="UP001286313">
    <property type="component" value="Unassembled WGS sequence"/>
</dbReference>
<dbReference type="GO" id="GO:0005829">
    <property type="term" value="C:cytosol"/>
    <property type="evidence" value="ECO:0007669"/>
    <property type="project" value="TreeGrafter"/>
</dbReference>
<dbReference type="InterPro" id="IPR022761">
    <property type="entry name" value="Fumarate_lyase_N"/>
</dbReference>
<sequence length="472" mass="52777">MTTEGNIKKDEGNKLWGGRFDGSTDPVMEKFNASISYDKTMWKQDIQGSIAYTTALHKANLLSEDEHKTILTGLQSVEKEWFTNTFIIQPGDEDIHTANERRLKELVGDVGGKVHTGRSRNDQVATDMKLWLRDHITHITPHLIQLVQVLVNRAERDKTILMPGYTHLQRAQPIRWSHWLLSHAWPIVSDLDRLKALYHRINTCPLGSGALAGNPFNIDRVALAHHLGFREPTNNSLHAVSDRDFVVEYIFWSSLVSIHLSRLAEDLTLFSSREFGFVQLSDAYATGSSLMPQKKNPDSFELIRGKAGTLTGNLCGFLMVMKGLPSTYNKDLQEDKVKMFETASTLTGILQVAAGAMDTLKVDENACLKALSEEMLATDVAYYLVKKGMPFRTAHGKAGEVTRLSEQLGCPFSKIPLEQLTKISSLFTEDVSTIWNFEHSVEQYKAQGGTALTSVNSQITDATAFITNFTLQ</sequence>
<comment type="caution">
    <text evidence="10">The sequence shown here is derived from an EMBL/GenBank/DDBJ whole genome shotgun (WGS) entry which is preliminary data.</text>
</comment>
<evidence type="ECO:0000256" key="6">
    <source>
        <dbReference type="ARBA" id="ARBA00023239"/>
    </source>
</evidence>
<dbReference type="PRINTS" id="PR00145">
    <property type="entry name" value="ARGSUCLYASE"/>
</dbReference>
<dbReference type="PROSITE" id="PS00163">
    <property type="entry name" value="FUMARATE_LYASES"/>
    <property type="match status" value="1"/>
</dbReference>
<dbReference type="Gene3D" id="1.10.40.30">
    <property type="entry name" value="Fumarase/aspartase (C-terminal domain)"/>
    <property type="match status" value="1"/>
</dbReference>
<dbReference type="InterPro" id="IPR000362">
    <property type="entry name" value="Fumarate_lyase_fam"/>
</dbReference>